<evidence type="ECO:0000313" key="3">
    <source>
        <dbReference type="Proteomes" id="UP000253099"/>
    </source>
</evidence>
<dbReference type="InterPro" id="IPR011050">
    <property type="entry name" value="Pectin_lyase_fold/virulence"/>
</dbReference>
<dbReference type="Proteomes" id="UP000253099">
    <property type="component" value="Unassembled WGS sequence"/>
</dbReference>
<feature type="transmembrane region" description="Helical" evidence="1">
    <location>
        <begin position="252"/>
        <end position="273"/>
    </location>
</feature>
<sequence>MMGVVNSAQHDSSVDLNKAIRKSNNGDTIQLIDGVYRNNVTDIVIDKNLTIQGNSKDNNIIDAANMGRIFNITPGNKLILINISFINRFAALNSNTGGIIYNNQSTLIIEDYIFDNNIANRSGGVIYNTGNITIKNSEFTNNQIIQNFDTQFVSGGVIYTNGGICEIFNSIFLNNSLSYNRLSGSGGGVIYQASGITRIYHSNFQSNFANNTVAGILYIDKGDLEIFSSIFLNIIQQQMQVLYFIVELIMELLKSIILHLVIILHMLGMVVSYKQTIFK</sequence>
<gene>
    <name evidence="2" type="ORF">ALNOE001_09270</name>
</gene>
<organism evidence="2 3">
    <name type="scientific">Candidatus Methanobinarius endosymbioticus</name>
    <dbReference type="NCBI Taxonomy" id="2006182"/>
    <lineage>
        <taxon>Archaea</taxon>
        <taxon>Methanobacteriati</taxon>
        <taxon>Methanobacteriota</taxon>
        <taxon>Methanomada group</taxon>
        <taxon>Methanobacteria</taxon>
        <taxon>Methanobacteriales</taxon>
        <taxon>Methanobacteriaceae</taxon>
        <taxon>Candidatus Methanobinarius</taxon>
    </lineage>
</organism>
<keyword evidence="1" id="KW-0812">Transmembrane</keyword>
<comment type="caution">
    <text evidence="2">The sequence shown here is derived from an EMBL/GenBank/DDBJ whole genome shotgun (WGS) entry which is preliminary data.</text>
</comment>
<dbReference type="InterPro" id="IPR012334">
    <property type="entry name" value="Pectin_lyas_fold"/>
</dbReference>
<dbReference type="SUPFAM" id="SSF51126">
    <property type="entry name" value="Pectin lyase-like"/>
    <property type="match status" value="1"/>
</dbReference>
<keyword evidence="3" id="KW-1185">Reference proteome</keyword>
<keyword evidence="1" id="KW-0472">Membrane</keyword>
<reference evidence="2 3" key="1">
    <citation type="submission" date="2018-06" db="EMBL/GenBank/DDBJ databases">
        <title>Genomic insight into two independent archaeal endosymbiosis events.</title>
        <authorList>
            <person name="Lind A.E."/>
            <person name="Lewis W.H."/>
            <person name="Spang A."/>
            <person name="Guy L."/>
            <person name="Embley M.T."/>
            <person name="Ettema T.J.G."/>
        </authorList>
    </citation>
    <scope>NUCLEOTIDE SEQUENCE [LARGE SCALE GENOMIC DNA]</scope>
    <source>
        <strain evidence="2">NOE</strain>
    </source>
</reference>
<evidence type="ECO:0008006" key="4">
    <source>
        <dbReference type="Google" id="ProtNLM"/>
    </source>
</evidence>
<evidence type="ECO:0000256" key="1">
    <source>
        <dbReference type="SAM" id="Phobius"/>
    </source>
</evidence>
<dbReference type="Gene3D" id="2.160.20.10">
    <property type="entry name" value="Single-stranded right-handed beta-helix, Pectin lyase-like"/>
    <property type="match status" value="1"/>
</dbReference>
<protein>
    <recommendedName>
        <fullName evidence="4">Right handed beta helix domain-containing protein</fullName>
    </recommendedName>
</protein>
<name>A0A366MCP4_9EURY</name>
<dbReference type="EMBL" id="NIZT01000025">
    <property type="protein sequence ID" value="RBQ23364.1"/>
    <property type="molecule type" value="Genomic_DNA"/>
</dbReference>
<accession>A0A366MCP4</accession>
<keyword evidence="1" id="KW-1133">Transmembrane helix</keyword>
<proteinExistence type="predicted"/>
<dbReference type="AlphaFoldDB" id="A0A366MCP4"/>
<evidence type="ECO:0000313" key="2">
    <source>
        <dbReference type="EMBL" id="RBQ23364.1"/>
    </source>
</evidence>